<dbReference type="EMBL" id="RDRB01000008">
    <property type="protein sequence ID" value="ROT99074.1"/>
    <property type="molecule type" value="Genomic_DNA"/>
</dbReference>
<gene>
    <name evidence="1" type="ORF">EAT49_15775</name>
</gene>
<name>A0A3N2QV21_9RHOB</name>
<dbReference type="AlphaFoldDB" id="A0A3N2QV21"/>
<dbReference type="OrthoDB" id="7775811at2"/>
<keyword evidence="2" id="KW-1185">Reference proteome</keyword>
<reference evidence="1 2" key="1">
    <citation type="submission" date="2018-10" db="EMBL/GenBank/DDBJ databases">
        <title>Histidinibacterium lentulum gen. nov., sp. nov., a marine bacterium from the culture broth of Picochlorum sp. 122.</title>
        <authorList>
            <person name="Wang G."/>
        </authorList>
    </citation>
    <scope>NUCLEOTIDE SEQUENCE [LARGE SCALE GENOMIC DNA]</scope>
    <source>
        <strain evidence="1 2">B17</strain>
    </source>
</reference>
<dbReference type="RefSeq" id="WP_123643258.1">
    <property type="nucleotide sequence ID" value="NZ_ML119088.1"/>
</dbReference>
<comment type="caution">
    <text evidence="1">The sequence shown here is derived from an EMBL/GenBank/DDBJ whole genome shotgun (WGS) entry which is preliminary data.</text>
</comment>
<proteinExistence type="predicted"/>
<evidence type="ECO:0000313" key="2">
    <source>
        <dbReference type="Proteomes" id="UP000268016"/>
    </source>
</evidence>
<evidence type="ECO:0000313" key="1">
    <source>
        <dbReference type="EMBL" id="ROT99074.1"/>
    </source>
</evidence>
<organism evidence="1 2">
    <name type="scientific">Histidinibacterium lentulum</name>
    <dbReference type="NCBI Taxonomy" id="2480588"/>
    <lineage>
        <taxon>Bacteria</taxon>
        <taxon>Pseudomonadati</taxon>
        <taxon>Pseudomonadota</taxon>
        <taxon>Alphaproteobacteria</taxon>
        <taxon>Rhodobacterales</taxon>
        <taxon>Paracoccaceae</taxon>
        <taxon>Histidinibacterium</taxon>
    </lineage>
</organism>
<sequence length="66" mass="7061">MTETLSDHVEVADHGTIVMLHPISEAAVQWFEEQVGPPGPGGVYTCEPRMAGPICEGLAQAVLSWN</sequence>
<protein>
    <submittedName>
        <fullName evidence="1">Uncharacterized protein</fullName>
    </submittedName>
</protein>
<accession>A0A3N2QV21</accession>
<dbReference type="Proteomes" id="UP000268016">
    <property type="component" value="Unassembled WGS sequence"/>
</dbReference>